<comment type="caution">
    <text evidence="9">The sequence shown here is derived from an EMBL/GenBank/DDBJ whole genome shotgun (WGS) entry which is preliminary data.</text>
</comment>
<evidence type="ECO:0000256" key="3">
    <source>
        <dbReference type="ARBA" id="ARBA00022475"/>
    </source>
</evidence>
<keyword evidence="4 7" id="KW-0812">Transmembrane</keyword>
<comment type="similarity">
    <text evidence="7">Belongs to the binding-protein-dependent transport system permease family.</text>
</comment>
<dbReference type="InterPro" id="IPR035906">
    <property type="entry name" value="MetI-like_sf"/>
</dbReference>
<dbReference type="Proteomes" id="UP000799092">
    <property type="component" value="Unassembled WGS sequence"/>
</dbReference>
<accession>A0A6A8DDA7</accession>
<dbReference type="RefSeq" id="WP_153735431.1">
    <property type="nucleotide sequence ID" value="NZ_WJNG01000002.1"/>
</dbReference>
<evidence type="ECO:0000313" key="10">
    <source>
        <dbReference type="Proteomes" id="UP000799092"/>
    </source>
</evidence>
<dbReference type="InterPro" id="IPR043429">
    <property type="entry name" value="ArtM/GltK/GlnP/TcyL/YhdX-like"/>
</dbReference>
<dbReference type="NCBIfam" id="TIGR01726">
    <property type="entry name" value="HEQRo_perm_3TM"/>
    <property type="match status" value="1"/>
</dbReference>
<dbReference type="AlphaFoldDB" id="A0A6A8DDA7"/>
<feature type="transmembrane region" description="Helical" evidence="7">
    <location>
        <begin position="32"/>
        <end position="53"/>
    </location>
</feature>
<feature type="transmembrane region" description="Helical" evidence="7">
    <location>
        <begin position="165"/>
        <end position="185"/>
    </location>
</feature>
<feature type="transmembrane region" description="Helical" evidence="7">
    <location>
        <begin position="137"/>
        <end position="153"/>
    </location>
</feature>
<dbReference type="Pfam" id="PF00528">
    <property type="entry name" value="BPD_transp_1"/>
    <property type="match status" value="1"/>
</dbReference>
<dbReference type="PANTHER" id="PTHR30614:SF41">
    <property type="entry name" value="INNER MEMBRANE AMINO-ACID ABC TRANSPORTER PERMEASE PROTEIN YHDY"/>
    <property type="match status" value="1"/>
</dbReference>
<dbReference type="PROSITE" id="PS50928">
    <property type="entry name" value="ABC_TM1"/>
    <property type="match status" value="1"/>
</dbReference>
<feature type="transmembrane region" description="Helical" evidence="7">
    <location>
        <begin position="370"/>
        <end position="387"/>
    </location>
</feature>
<dbReference type="InterPro" id="IPR010065">
    <property type="entry name" value="AA_ABC_transptr_permease_3TM"/>
</dbReference>
<evidence type="ECO:0000256" key="5">
    <source>
        <dbReference type="ARBA" id="ARBA00022989"/>
    </source>
</evidence>
<keyword evidence="5 7" id="KW-1133">Transmembrane helix</keyword>
<dbReference type="GO" id="GO:0022857">
    <property type="term" value="F:transmembrane transporter activity"/>
    <property type="evidence" value="ECO:0007669"/>
    <property type="project" value="InterPro"/>
</dbReference>
<dbReference type="PANTHER" id="PTHR30614">
    <property type="entry name" value="MEMBRANE COMPONENT OF AMINO ACID ABC TRANSPORTER"/>
    <property type="match status" value="1"/>
</dbReference>
<evidence type="ECO:0000256" key="4">
    <source>
        <dbReference type="ARBA" id="ARBA00022692"/>
    </source>
</evidence>
<keyword evidence="2 7" id="KW-0813">Transport</keyword>
<evidence type="ECO:0000256" key="2">
    <source>
        <dbReference type="ARBA" id="ARBA00022448"/>
    </source>
</evidence>
<name>A0A6A8DDA7_9BACI</name>
<keyword evidence="6 7" id="KW-0472">Membrane</keyword>
<comment type="subcellular location">
    <subcellularLocation>
        <location evidence="1 7">Cell membrane</location>
        <topology evidence="1 7">Multi-pass membrane protein</topology>
    </subcellularLocation>
</comment>
<evidence type="ECO:0000256" key="1">
    <source>
        <dbReference type="ARBA" id="ARBA00004651"/>
    </source>
</evidence>
<feature type="domain" description="ABC transmembrane type-1" evidence="8">
    <location>
        <begin position="195"/>
        <end position="389"/>
    </location>
</feature>
<dbReference type="Gene3D" id="1.10.3720.10">
    <property type="entry name" value="MetI-like"/>
    <property type="match status" value="1"/>
</dbReference>
<feature type="transmembrane region" description="Helical" evidence="7">
    <location>
        <begin position="114"/>
        <end position="131"/>
    </location>
</feature>
<feature type="transmembrane region" description="Helical" evidence="7">
    <location>
        <begin position="340"/>
        <end position="358"/>
    </location>
</feature>
<reference evidence="9" key="1">
    <citation type="submission" date="2019-11" db="EMBL/GenBank/DDBJ databases">
        <authorList>
            <person name="Li J."/>
        </authorList>
    </citation>
    <scope>NUCLEOTIDE SEQUENCE</scope>
    <source>
        <strain evidence="9">B6B</strain>
    </source>
</reference>
<feature type="transmembrane region" description="Helical" evidence="7">
    <location>
        <begin position="240"/>
        <end position="258"/>
    </location>
</feature>
<evidence type="ECO:0000259" key="8">
    <source>
        <dbReference type="PROSITE" id="PS50928"/>
    </source>
</evidence>
<organism evidence="9 10">
    <name type="scientific">Aquibacillus halophilus</name>
    <dbReference type="NCBI Taxonomy" id="930132"/>
    <lineage>
        <taxon>Bacteria</taxon>
        <taxon>Bacillati</taxon>
        <taxon>Bacillota</taxon>
        <taxon>Bacilli</taxon>
        <taxon>Bacillales</taxon>
        <taxon>Bacillaceae</taxon>
        <taxon>Aquibacillus</taxon>
    </lineage>
</organism>
<dbReference type="CDD" id="cd06261">
    <property type="entry name" value="TM_PBP2"/>
    <property type="match status" value="1"/>
</dbReference>
<keyword evidence="3" id="KW-1003">Cell membrane</keyword>
<feature type="transmembrane region" description="Helical" evidence="7">
    <location>
        <begin position="191"/>
        <end position="219"/>
    </location>
</feature>
<feature type="transmembrane region" description="Helical" evidence="7">
    <location>
        <begin position="264"/>
        <end position="283"/>
    </location>
</feature>
<dbReference type="InterPro" id="IPR000515">
    <property type="entry name" value="MetI-like"/>
</dbReference>
<protein>
    <submittedName>
        <fullName evidence="9">ABC transporter permease subunit</fullName>
    </submittedName>
</protein>
<dbReference type="SUPFAM" id="SSF161098">
    <property type="entry name" value="MetI-like"/>
    <property type="match status" value="1"/>
</dbReference>
<dbReference type="GO" id="GO:0043190">
    <property type="term" value="C:ATP-binding cassette (ABC) transporter complex"/>
    <property type="evidence" value="ECO:0007669"/>
    <property type="project" value="InterPro"/>
</dbReference>
<evidence type="ECO:0000256" key="6">
    <source>
        <dbReference type="ARBA" id="ARBA00023136"/>
    </source>
</evidence>
<proteinExistence type="inferred from homology"/>
<evidence type="ECO:0000256" key="7">
    <source>
        <dbReference type="RuleBase" id="RU363032"/>
    </source>
</evidence>
<dbReference type="OrthoDB" id="9805999at2"/>
<sequence length="401" mass="44492">MSSSLKPEESVKQTLEPPKSTLGINGWLKKNLFNSFFNSILTVVSVLVIYFILKGSITWVFTTAQWAVVTENYRLFMVGQYTIDQLWRVWTCLGFVSLLFGLSAGIWKGTIRNLSIVLMLLYLVHTIVPFVSSTGKMWLAINIAIILAGYFIGPRLPKSKAITLVGWFISFPLIIFLLNGFGVFSPVKTNIWGGLLLTLLISVVAILGSFPIGILLALGRTSKLPIIKYFCITYIEIIRGIPLITVFFMAQIMIPLFLPEGFEINNVIRVMIGATLFTAAYMAENVRGGLQSLQRGQFEAAKAIGLNPVHSMAFIIMPQALRAVIPAIVGQSISMFKDTTLVAIVGLIDLLGIAQTVKANPEFLGRHMEVYVFIALVYWVIAYSMSYSSRRLEKSLGVGER</sequence>
<dbReference type="EMBL" id="WJNG01000002">
    <property type="protein sequence ID" value="MRH41809.1"/>
    <property type="molecule type" value="Genomic_DNA"/>
</dbReference>
<gene>
    <name evidence="9" type="ORF">GH741_03875</name>
</gene>
<feature type="transmembrane region" description="Helical" evidence="7">
    <location>
        <begin position="87"/>
        <end position="107"/>
    </location>
</feature>
<dbReference type="GO" id="GO:0006865">
    <property type="term" value="P:amino acid transport"/>
    <property type="evidence" value="ECO:0007669"/>
    <property type="project" value="TreeGrafter"/>
</dbReference>
<keyword evidence="10" id="KW-1185">Reference proteome</keyword>
<evidence type="ECO:0000313" key="9">
    <source>
        <dbReference type="EMBL" id="MRH41809.1"/>
    </source>
</evidence>